<evidence type="ECO:0000256" key="1">
    <source>
        <dbReference type="ARBA" id="ARBA00000707"/>
    </source>
</evidence>
<evidence type="ECO:0000256" key="2">
    <source>
        <dbReference type="ARBA" id="ARBA00012759"/>
    </source>
</evidence>
<keyword evidence="3" id="KW-0645">Protease</keyword>
<dbReference type="PANTHER" id="PTHR13367">
    <property type="entry name" value="UBIQUITIN THIOESTERASE"/>
    <property type="match status" value="1"/>
</dbReference>
<dbReference type="OrthoDB" id="2684236at2759"/>
<gene>
    <name evidence="8" type="ORF">DFA_00083</name>
</gene>
<protein>
    <recommendedName>
        <fullName evidence="2">ubiquitinyl hydrolase 1</fullName>
        <ecNumber evidence="2">3.4.19.12</ecNumber>
    </recommendedName>
</protein>
<evidence type="ECO:0000313" key="9">
    <source>
        <dbReference type="Proteomes" id="UP000007797"/>
    </source>
</evidence>
<dbReference type="Proteomes" id="UP000007797">
    <property type="component" value="Unassembled WGS sequence"/>
</dbReference>
<reference evidence="9" key="1">
    <citation type="journal article" date="2011" name="Genome Res.">
        <title>Phylogeny-wide analysis of social amoeba genomes highlights ancient origins for complex intercellular communication.</title>
        <authorList>
            <person name="Heidel A.J."/>
            <person name="Lawal H.M."/>
            <person name="Felder M."/>
            <person name="Schilde C."/>
            <person name="Helps N.R."/>
            <person name="Tunggal B."/>
            <person name="Rivero F."/>
            <person name="John U."/>
            <person name="Schleicher M."/>
            <person name="Eichinger L."/>
            <person name="Platzer M."/>
            <person name="Noegel A.A."/>
            <person name="Schaap P."/>
            <person name="Gloeckner G."/>
        </authorList>
    </citation>
    <scope>NUCLEOTIDE SEQUENCE [LARGE SCALE GENOMIC DNA]</scope>
    <source>
        <strain evidence="9">SH3</strain>
    </source>
</reference>
<organism evidence="8 9">
    <name type="scientific">Cavenderia fasciculata</name>
    <name type="common">Slime mold</name>
    <name type="synonym">Dictyostelium fasciculatum</name>
    <dbReference type="NCBI Taxonomy" id="261658"/>
    <lineage>
        <taxon>Eukaryota</taxon>
        <taxon>Amoebozoa</taxon>
        <taxon>Evosea</taxon>
        <taxon>Eumycetozoa</taxon>
        <taxon>Dictyostelia</taxon>
        <taxon>Acytosteliales</taxon>
        <taxon>Cavenderiaceae</taxon>
        <taxon>Cavenderia</taxon>
    </lineage>
</organism>
<evidence type="ECO:0000313" key="8">
    <source>
        <dbReference type="EMBL" id="EGG19505.1"/>
    </source>
</evidence>
<keyword evidence="5" id="KW-0378">Hydrolase</keyword>
<name>F4PXJ5_CACFS</name>
<keyword evidence="9" id="KW-1185">Reference proteome</keyword>
<feature type="domain" description="DUF3645" evidence="7">
    <location>
        <begin position="58"/>
        <end position="89"/>
    </location>
</feature>
<dbReference type="GO" id="GO:0004843">
    <property type="term" value="F:cysteine-type deubiquitinase activity"/>
    <property type="evidence" value="ECO:0007669"/>
    <property type="project" value="UniProtKB-EC"/>
</dbReference>
<proteinExistence type="predicted"/>
<dbReference type="InterPro" id="IPR022105">
    <property type="entry name" value="DUF3645"/>
</dbReference>
<accession>F4PXJ5</accession>
<evidence type="ECO:0000256" key="3">
    <source>
        <dbReference type="ARBA" id="ARBA00022670"/>
    </source>
</evidence>
<dbReference type="GeneID" id="14871641"/>
<dbReference type="KEGG" id="dfa:DFA_00083"/>
<dbReference type="RefSeq" id="XP_004357799.1">
    <property type="nucleotide sequence ID" value="XM_004357742.1"/>
</dbReference>
<sequence length="624" mass="72545">MAQEHKNALSLVEKLDKHQTRILVYRGLFSYEALLHSLSKTWSKHYGIRSKESSSFKRDSTLLAVPYRAKDTPSERAEYGHPDFVIILTYLSYYNQGLTFNQFQKTLDCIISSNKHDASDIYRSWTDYDQSIEEKYRDFSNFPSKLFANPWDLVYPKSNSKNNISCGFSGALMIGKTNEDVVKRWLELESTTRIDGALFFENDKLTTIDREGKKFLFSQSPLSDRLDRVLVYLDDYHTRGVDIKLPINSNAIVTVGNKITKEKLLQALSFPETLSLFDMYSSLYRKEKGDVVVSSMVSKLEKTFNKDVGDESIVVALDPQHSKQANLIGHYAKDKMKDQIIYSNMVEEEQEREFDIEAEVEIQRQLPPQVTPYKEIIYEGWRDILIGSTCIQNCPSIFQPIKEIFKDTLVWKCLEIQQDCFSSTLWATQNFTKTIINQYNTIKNIDELYFGFSMKEANHLIHMFDQLVCQKVIIVASLHQTIQRDRPNQREYFNKASTLLPSTFNYQSTHPLLNQINVLNGSKYFDHLPEIYQFLGIFRCESKTIMSKLINNDFIDQFGFVLEGVKPSHIDKLSIDDTLSNQLLSIIKTRRFKKCPIDLLEKNFQLQRIYSIGYSHIEKIINNK</sequence>
<comment type="catalytic activity">
    <reaction evidence="1">
        <text>Thiol-dependent hydrolysis of ester, thioester, amide, peptide and isopeptide bonds formed by the C-terminal Gly of ubiquitin (a 76-residue protein attached to proteins as an intracellular targeting signal).</text>
        <dbReference type="EC" id="3.4.19.12"/>
    </reaction>
</comment>
<dbReference type="GO" id="GO:0006508">
    <property type="term" value="P:proteolysis"/>
    <property type="evidence" value="ECO:0007669"/>
    <property type="project" value="UniProtKB-KW"/>
</dbReference>
<dbReference type="EC" id="3.4.19.12" evidence="2"/>
<dbReference type="Pfam" id="PF12359">
    <property type="entry name" value="DUF3645"/>
    <property type="match status" value="1"/>
</dbReference>
<evidence type="ECO:0000256" key="4">
    <source>
        <dbReference type="ARBA" id="ARBA00022786"/>
    </source>
</evidence>
<evidence type="ECO:0000256" key="6">
    <source>
        <dbReference type="ARBA" id="ARBA00022807"/>
    </source>
</evidence>
<dbReference type="PANTHER" id="PTHR13367:SF33">
    <property type="entry name" value="P-LOOP CONTAINING NUCLEOSIDE TRIPHOSPHATE HYDROLASE PROTEIN"/>
    <property type="match status" value="1"/>
</dbReference>
<keyword evidence="4" id="KW-0833">Ubl conjugation pathway</keyword>
<dbReference type="AlphaFoldDB" id="F4PXJ5"/>
<keyword evidence="6" id="KW-0788">Thiol protease</keyword>
<evidence type="ECO:0000259" key="7">
    <source>
        <dbReference type="Pfam" id="PF12359"/>
    </source>
</evidence>
<dbReference type="InterPro" id="IPR051346">
    <property type="entry name" value="OTU_Deubiquitinase"/>
</dbReference>
<evidence type="ECO:0000256" key="5">
    <source>
        <dbReference type="ARBA" id="ARBA00022801"/>
    </source>
</evidence>
<dbReference type="EMBL" id="GL883014">
    <property type="protein sequence ID" value="EGG19505.1"/>
    <property type="molecule type" value="Genomic_DNA"/>
</dbReference>